<dbReference type="PROSITE" id="PS50297">
    <property type="entry name" value="ANK_REP_REGION"/>
    <property type="match status" value="6"/>
</dbReference>
<dbReference type="Gene3D" id="1.25.40.20">
    <property type="entry name" value="Ankyrin repeat-containing domain"/>
    <property type="match status" value="4"/>
</dbReference>
<dbReference type="Pfam" id="PF00023">
    <property type="entry name" value="Ank"/>
    <property type="match status" value="2"/>
</dbReference>
<dbReference type="PANTHER" id="PTHR24123">
    <property type="entry name" value="ANKYRIN REPEAT-CONTAINING"/>
    <property type="match status" value="1"/>
</dbReference>
<dbReference type="InterPro" id="IPR036770">
    <property type="entry name" value="Ankyrin_rpt-contain_sf"/>
</dbReference>
<keyword evidence="4" id="KW-0175">Coiled coil</keyword>
<evidence type="ECO:0000256" key="3">
    <source>
        <dbReference type="PROSITE-ProRule" id="PRU00023"/>
    </source>
</evidence>
<proteinExistence type="predicted"/>
<dbReference type="PRINTS" id="PR01415">
    <property type="entry name" value="ANKYRIN"/>
</dbReference>
<feature type="repeat" description="ANK" evidence="3">
    <location>
        <begin position="141"/>
        <end position="173"/>
    </location>
</feature>
<dbReference type="STRING" id="183478.A0A364MX69"/>
<accession>A0A364MX69</accession>
<feature type="compositionally biased region" description="Low complexity" evidence="5">
    <location>
        <begin position="1065"/>
        <end position="1074"/>
    </location>
</feature>
<feature type="repeat" description="ANK" evidence="3">
    <location>
        <begin position="107"/>
        <end position="139"/>
    </location>
</feature>
<feature type="coiled-coil region" evidence="4">
    <location>
        <begin position="962"/>
        <end position="1010"/>
    </location>
</feature>
<dbReference type="PROSITE" id="PS50088">
    <property type="entry name" value="ANK_REPEAT"/>
    <property type="match status" value="9"/>
</dbReference>
<organism evidence="6 7">
    <name type="scientific">Stemphylium lycopersici</name>
    <name type="common">Tomato gray leaf spot disease fungus</name>
    <name type="synonym">Thyrospora lycopersici</name>
    <dbReference type="NCBI Taxonomy" id="183478"/>
    <lineage>
        <taxon>Eukaryota</taxon>
        <taxon>Fungi</taxon>
        <taxon>Dikarya</taxon>
        <taxon>Ascomycota</taxon>
        <taxon>Pezizomycotina</taxon>
        <taxon>Dothideomycetes</taxon>
        <taxon>Pleosporomycetidae</taxon>
        <taxon>Pleosporales</taxon>
        <taxon>Pleosporineae</taxon>
        <taxon>Pleosporaceae</taxon>
        <taxon>Stemphylium</taxon>
    </lineage>
</organism>
<evidence type="ECO:0000256" key="2">
    <source>
        <dbReference type="ARBA" id="ARBA00023043"/>
    </source>
</evidence>
<evidence type="ECO:0000256" key="5">
    <source>
        <dbReference type="SAM" id="MobiDB-lite"/>
    </source>
</evidence>
<reference evidence="7" key="1">
    <citation type="submission" date="2018-05" db="EMBL/GenBank/DDBJ databases">
        <title>Draft genome sequence of Stemphylium lycopersici strain CIDEFI 213.</title>
        <authorList>
            <person name="Medina R."/>
            <person name="Franco M.E.E."/>
            <person name="Lucentini C.G."/>
            <person name="Saparrat M.C.N."/>
            <person name="Balatti P.A."/>
        </authorList>
    </citation>
    <scope>NUCLEOTIDE SEQUENCE [LARGE SCALE GENOMIC DNA]</scope>
    <source>
        <strain evidence="7">CIDEFI 213</strain>
    </source>
</reference>
<keyword evidence="2 3" id="KW-0040">ANK repeat</keyword>
<feature type="repeat" description="ANK" evidence="3">
    <location>
        <begin position="175"/>
        <end position="208"/>
    </location>
</feature>
<comment type="caution">
    <text evidence="6">The sequence shown here is derived from an EMBL/GenBank/DDBJ whole genome shotgun (WGS) entry which is preliminary data.</text>
</comment>
<dbReference type="InterPro" id="IPR051165">
    <property type="entry name" value="Multifunctional_ANK_Repeat"/>
</dbReference>
<feature type="repeat" description="ANK" evidence="3">
    <location>
        <begin position="482"/>
        <end position="514"/>
    </location>
</feature>
<dbReference type="Pfam" id="PF12796">
    <property type="entry name" value="Ank_2"/>
    <property type="match status" value="3"/>
</dbReference>
<dbReference type="EMBL" id="QGDH01000119">
    <property type="protein sequence ID" value="RAR06249.1"/>
    <property type="molecule type" value="Genomic_DNA"/>
</dbReference>
<protein>
    <submittedName>
        <fullName evidence="6">Ankyrin repeat-containing protein</fullName>
    </submittedName>
</protein>
<keyword evidence="7" id="KW-1185">Reference proteome</keyword>
<dbReference type="CDD" id="cd22249">
    <property type="entry name" value="UDM1_RNF168_RNF169-like"/>
    <property type="match status" value="1"/>
</dbReference>
<dbReference type="AlphaFoldDB" id="A0A364MX69"/>
<feature type="repeat" description="ANK" evidence="3">
    <location>
        <begin position="872"/>
        <end position="904"/>
    </location>
</feature>
<feature type="repeat" description="ANK" evidence="3">
    <location>
        <begin position="839"/>
        <end position="871"/>
    </location>
</feature>
<dbReference type="Proteomes" id="UP000249619">
    <property type="component" value="Unassembled WGS sequence"/>
</dbReference>
<dbReference type="SUPFAM" id="SSF48403">
    <property type="entry name" value="Ankyrin repeat"/>
    <property type="match status" value="3"/>
</dbReference>
<keyword evidence="1" id="KW-0677">Repeat</keyword>
<evidence type="ECO:0000256" key="4">
    <source>
        <dbReference type="SAM" id="Coils"/>
    </source>
</evidence>
<feature type="compositionally biased region" description="Polar residues" evidence="5">
    <location>
        <begin position="1104"/>
        <end position="1115"/>
    </location>
</feature>
<evidence type="ECO:0000313" key="6">
    <source>
        <dbReference type="EMBL" id="RAR06249.1"/>
    </source>
</evidence>
<gene>
    <name evidence="6" type="ORF">DDE83_007054</name>
</gene>
<evidence type="ECO:0000313" key="7">
    <source>
        <dbReference type="Proteomes" id="UP000249619"/>
    </source>
</evidence>
<dbReference type="SMART" id="SM00248">
    <property type="entry name" value="ANK"/>
    <property type="match status" value="17"/>
</dbReference>
<evidence type="ECO:0000256" key="1">
    <source>
        <dbReference type="ARBA" id="ARBA00022737"/>
    </source>
</evidence>
<name>A0A364MX69_STELY</name>
<feature type="repeat" description="ANK" evidence="3">
    <location>
        <begin position="381"/>
        <end position="415"/>
    </location>
</feature>
<feature type="region of interest" description="Disordered" evidence="5">
    <location>
        <begin position="1022"/>
        <end position="1120"/>
    </location>
</feature>
<dbReference type="InterPro" id="IPR002110">
    <property type="entry name" value="Ankyrin_rpt"/>
</dbReference>
<dbReference type="PANTHER" id="PTHR24123:SF33">
    <property type="entry name" value="PROTEIN HOS4"/>
    <property type="match status" value="1"/>
</dbReference>
<feature type="compositionally biased region" description="Polar residues" evidence="5">
    <location>
        <begin position="1082"/>
        <end position="1097"/>
    </location>
</feature>
<feature type="repeat" description="ANK" evidence="3">
    <location>
        <begin position="905"/>
        <end position="937"/>
    </location>
</feature>
<sequence>MSSKTCLCIHSRHLSDTDTPAPRHFGLDVEKSSTRQSTLKRRGSTLQTSVEVLRCKFGKPTVTPETSGEIKPSKEWTPMFFAVYHQREAALSHFLRAGASPDDVTGTGQPPLCIAVASGYIGIAKILLDAGANIDAATKEGGETALHIAVKNGRSDLIELVTSYSPNFELKTNESGETPLHYAASRSGSLAAVMTLLKHGASYDTLNAKGQTPAEAALEANNINGAVAIINAANNERNKLAKEKEMLLKHVKKTQGRFSIGNDLIADIFAAACDPESNVLVEAIKRNDSLLVEMFLEKGSDPDRQTAQGLRPIFAALACADAPVVKALLKRNPDLSVRDDKGLSVLQATLESPLAQEKKSVEIIIGSLLEQGTDAKVRYTDGKTLLHHAVTPRFSQTKIAQMLVDAGAEVNAQDDEGNTALHLATYSKSCTDLLLKSKADPKKTNAKGLTPLLFAMTCNEKETEPDLESLVKVSDMRRTNSEEHTALHLAAKRGLGKTIRALLRNRADTTAVDCDKNTPLLLAVKNHQWSVVSLLAKYPNANAWDRDGLSALHHIVSTLPKSPSTWQDIAAATAPFCERGVSRSIRDRTGATPLILAIKTLPDEGLPVIETLLVQRTNGQVNWNFADHEDHKRHDALFYAATMGKPIFVQALLKNGATFAFGDWAPETKKLQLEDDVSKQVLKLFAEQEWIRRATSLRRQSGGLDAEISNFQTVLPIRDLEVMMSMGLDISALPLSPLGTSLLWAVLKQIPRKPTLSSVYLIDALHLILDGGADPNKTTTRKEKRSSWPTAEPVPAMGPPLNLYPLTFLLEECLDIDIEVVRLFLAKDAKLNLPSAFYSGRFPLHSAVKAQRTDVVEELLLELDDVDCVDQAGRTPLYIAAENRYWEIADALLARNARADTLDLQKNTLLHAAAFGGSKKAVETLLSAGVKASSKNVKGLTALVCVPEDLAKDEKSDILSILKDAEEKERKDGEERLRLEREKATQMAKAKQLEEEVARLQLQKDQEEKDAILKKESEIPAAAAAPEEQQFPRPLAVAAKPSSPPPTKRRSSLFRKPSQIFQRVKSTTSPSDSTSKPKHTSFLSLRINTPSTSKQAQQPPPPSLTFTAIPQSPSTPHILASPDFFNTDFPQNAGRSSIVALPSSIQKRLPSARVDSGFGVRNSSGKSEILDLEAVNKKLSEQGRERDTERVVSGQELSDWLEVSRMLDGIEESPLALSAY</sequence>
<feature type="region of interest" description="Disordered" evidence="5">
    <location>
        <begin position="19"/>
        <end position="43"/>
    </location>
</feature>
<feature type="repeat" description="ANK" evidence="3">
    <location>
        <begin position="308"/>
        <end position="340"/>
    </location>
</feature>